<feature type="binding site" evidence="5">
    <location>
        <position position="146"/>
    </location>
    <ligand>
        <name>S-adenosyl-L-methionine</name>
        <dbReference type="ChEBI" id="CHEBI:59789"/>
    </ligand>
</feature>
<dbReference type="Gene3D" id="3.40.50.150">
    <property type="entry name" value="Vaccinia Virus protein VP39"/>
    <property type="match status" value="1"/>
</dbReference>
<feature type="binding site" evidence="5">
    <location>
        <begin position="192"/>
        <end position="195"/>
    </location>
    <ligand>
        <name>substrate</name>
    </ligand>
</feature>
<dbReference type="SUPFAM" id="SSF53335">
    <property type="entry name" value="S-adenosyl-L-methionine-dependent methyltransferases"/>
    <property type="match status" value="1"/>
</dbReference>
<evidence type="ECO:0000256" key="4">
    <source>
        <dbReference type="ARBA" id="ARBA00048391"/>
    </source>
</evidence>
<sequence>MPRRYSELYISVRNALRAQGIEAANFEARLLVAAASGKTTAQLLRDMSLYDTDEVENRAAGMLRRRLAGEPAAYITGVWEFRGLPMEVNPEVLIPRVDTEVLAEEAIRFLEDGRRGGRVLDLCSGSGCIGLAIADALPGTHVLLADISAEAIETSRRNAARNGLAGRVGYMLCDATKAPPVMTGPFDLIVSNPPYIASFDILTLDASVRDYEPIWALDGGEDGLDFYRAIVKNWPSALRPGGALMFEVGEEQAAEVRALMLEAGLRNAETVLDTRGVERVVKAVK</sequence>
<feature type="binding site" evidence="5">
    <location>
        <position position="192"/>
    </location>
    <ligand>
        <name>S-adenosyl-L-methionine</name>
        <dbReference type="ChEBI" id="CHEBI:59789"/>
    </ligand>
</feature>
<dbReference type="CDD" id="cd02440">
    <property type="entry name" value="AdoMet_MTases"/>
    <property type="match status" value="1"/>
</dbReference>
<dbReference type="Pfam" id="PF05175">
    <property type="entry name" value="MTS"/>
    <property type="match status" value="1"/>
</dbReference>
<dbReference type="PANTHER" id="PTHR18895:SF74">
    <property type="entry name" value="MTRF1L RELEASE FACTOR GLUTAMINE METHYLTRANSFERASE"/>
    <property type="match status" value="1"/>
</dbReference>
<dbReference type="Gene3D" id="1.10.8.10">
    <property type="entry name" value="DNA helicase RuvA subunit, C-terminal domain"/>
    <property type="match status" value="1"/>
</dbReference>
<comment type="function">
    <text evidence="5">Methylates the class 1 translation termination release factors RF1/PrfA and RF2/PrfB on the glutamine residue of the universally conserved GGQ motif.</text>
</comment>
<protein>
    <recommendedName>
        <fullName evidence="5">Release factor glutamine methyltransferase</fullName>
        <shortName evidence="5">RF MTase</shortName>
        <ecNumber evidence="5">2.1.1.297</ecNumber>
    </recommendedName>
    <alternativeName>
        <fullName evidence="5">N5-glutamine methyltransferase PrmC</fullName>
    </alternativeName>
    <alternativeName>
        <fullName evidence="5">Protein-(glutamine-N5) MTase PrmC</fullName>
    </alternativeName>
    <alternativeName>
        <fullName evidence="5">Protein-glutamine N-methyltransferase PrmC</fullName>
    </alternativeName>
</protein>
<feature type="domain" description="Release factor glutamine methyltransferase N-terminal" evidence="7">
    <location>
        <begin position="8"/>
        <end position="77"/>
    </location>
</feature>
<evidence type="ECO:0000313" key="8">
    <source>
        <dbReference type="EMBL" id="HIS67440.1"/>
    </source>
</evidence>
<keyword evidence="1 5" id="KW-0489">Methyltransferase</keyword>
<dbReference type="InterPro" id="IPR040758">
    <property type="entry name" value="PrmC_N"/>
</dbReference>
<dbReference type="GO" id="GO:0032259">
    <property type="term" value="P:methylation"/>
    <property type="evidence" value="ECO:0007669"/>
    <property type="project" value="UniProtKB-KW"/>
</dbReference>
<evidence type="ECO:0000259" key="6">
    <source>
        <dbReference type="Pfam" id="PF05175"/>
    </source>
</evidence>
<organism evidence="8 9">
    <name type="scientific">Candidatus Scatomorpha merdipullorum</name>
    <dbReference type="NCBI Taxonomy" id="2840927"/>
    <lineage>
        <taxon>Bacteria</taxon>
        <taxon>Bacillati</taxon>
        <taxon>Bacillota</taxon>
        <taxon>Clostridia</taxon>
        <taxon>Eubacteriales</taxon>
        <taxon>Candidatus Scatomorpha</taxon>
    </lineage>
</organism>
<dbReference type="Proteomes" id="UP000824001">
    <property type="component" value="Unassembled WGS sequence"/>
</dbReference>
<accession>A0A9D1FER3</accession>
<dbReference type="InterPro" id="IPR002052">
    <property type="entry name" value="DNA_methylase_N6_adenine_CS"/>
</dbReference>
<dbReference type="InterPro" id="IPR050320">
    <property type="entry name" value="N5-glutamine_MTase"/>
</dbReference>
<name>A0A9D1FER3_9FIRM</name>
<dbReference type="NCBIfam" id="TIGR03534">
    <property type="entry name" value="RF_mod_PrmC"/>
    <property type="match status" value="1"/>
</dbReference>
<evidence type="ECO:0000256" key="2">
    <source>
        <dbReference type="ARBA" id="ARBA00022679"/>
    </source>
</evidence>
<dbReference type="InterPro" id="IPR019874">
    <property type="entry name" value="RF_methyltr_PrmC"/>
</dbReference>
<dbReference type="InterPro" id="IPR004556">
    <property type="entry name" value="HemK-like"/>
</dbReference>
<dbReference type="Pfam" id="PF17827">
    <property type="entry name" value="PrmC_N"/>
    <property type="match status" value="1"/>
</dbReference>
<gene>
    <name evidence="5 8" type="primary">prmC</name>
    <name evidence="8" type="ORF">IAC18_07730</name>
</gene>
<reference evidence="8" key="1">
    <citation type="submission" date="2020-10" db="EMBL/GenBank/DDBJ databases">
        <authorList>
            <person name="Gilroy R."/>
        </authorList>
    </citation>
    <scope>NUCLEOTIDE SEQUENCE</scope>
    <source>
        <strain evidence="8">ChiHjej10B9-9673</strain>
    </source>
</reference>
<evidence type="ECO:0000256" key="5">
    <source>
        <dbReference type="HAMAP-Rule" id="MF_02126"/>
    </source>
</evidence>
<dbReference type="EC" id="2.1.1.297" evidence="5"/>
<proteinExistence type="inferred from homology"/>
<feature type="domain" description="Methyltransferase small" evidence="6">
    <location>
        <begin position="115"/>
        <end position="197"/>
    </location>
</feature>
<comment type="catalytic activity">
    <reaction evidence="4 5">
        <text>L-glutaminyl-[peptide chain release factor] + S-adenosyl-L-methionine = N(5)-methyl-L-glutaminyl-[peptide chain release factor] + S-adenosyl-L-homocysteine + H(+)</text>
        <dbReference type="Rhea" id="RHEA:42896"/>
        <dbReference type="Rhea" id="RHEA-COMP:10271"/>
        <dbReference type="Rhea" id="RHEA-COMP:10272"/>
        <dbReference type="ChEBI" id="CHEBI:15378"/>
        <dbReference type="ChEBI" id="CHEBI:30011"/>
        <dbReference type="ChEBI" id="CHEBI:57856"/>
        <dbReference type="ChEBI" id="CHEBI:59789"/>
        <dbReference type="ChEBI" id="CHEBI:61891"/>
        <dbReference type="EC" id="2.1.1.297"/>
    </reaction>
</comment>
<dbReference type="EMBL" id="DVJK01000218">
    <property type="protein sequence ID" value="HIS67440.1"/>
    <property type="molecule type" value="Genomic_DNA"/>
</dbReference>
<keyword evidence="3 5" id="KW-0949">S-adenosyl-L-methionine</keyword>
<dbReference type="PANTHER" id="PTHR18895">
    <property type="entry name" value="HEMK METHYLTRANSFERASE"/>
    <property type="match status" value="1"/>
</dbReference>
<dbReference type="HAMAP" id="MF_02126">
    <property type="entry name" value="RF_methyltr_PrmC"/>
    <property type="match status" value="1"/>
</dbReference>
<dbReference type="InterPro" id="IPR029063">
    <property type="entry name" value="SAM-dependent_MTases_sf"/>
</dbReference>
<evidence type="ECO:0000256" key="3">
    <source>
        <dbReference type="ARBA" id="ARBA00022691"/>
    </source>
</evidence>
<dbReference type="NCBIfam" id="TIGR00536">
    <property type="entry name" value="hemK_fam"/>
    <property type="match status" value="1"/>
</dbReference>
<dbReference type="GO" id="GO:0003676">
    <property type="term" value="F:nucleic acid binding"/>
    <property type="evidence" value="ECO:0007669"/>
    <property type="project" value="InterPro"/>
</dbReference>
<dbReference type="AlphaFoldDB" id="A0A9D1FER3"/>
<evidence type="ECO:0000313" key="9">
    <source>
        <dbReference type="Proteomes" id="UP000824001"/>
    </source>
</evidence>
<evidence type="ECO:0000259" key="7">
    <source>
        <dbReference type="Pfam" id="PF17827"/>
    </source>
</evidence>
<comment type="caution">
    <text evidence="8">The sequence shown here is derived from an EMBL/GenBank/DDBJ whole genome shotgun (WGS) entry which is preliminary data.</text>
</comment>
<dbReference type="PROSITE" id="PS00092">
    <property type="entry name" value="N6_MTASE"/>
    <property type="match status" value="1"/>
</dbReference>
<dbReference type="GO" id="GO:0102559">
    <property type="term" value="F:peptide chain release factor N(5)-glutamine methyltransferase activity"/>
    <property type="evidence" value="ECO:0007669"/>
    <property type="project" value="UniProtKB-EC"/>
</dbReference>
<evidence type="ECO:0000256" key="1">
    <source>
        <dbReference type="ARBA" id="ARBA00022603"/>
    </source>
</evidence>
<comment type="caution">
    <text evidence="5">Lacks conserved residue(s) required for the propagation of feature annotation.</text>
</comment>
<dbReference type="InterPro" id="IPR007848">
    <property type="entry name" value="Small_mtfrase_dom"/>
</dbReference>
<reference evidence="8" key="2">
    <citation type="journal article" date="2021" name="PeerJ">
        <title>Extensive microbial diversity within the chicken gut microbiome revealed by metagenomics and culture.</title>
        <authorList>
            <person name="Gilroy R."/>
            <person name="Ravi A."/>
            <person name="Getino M."/>
            <person name="Pursley I."/>
            <person name="Horton D.L."/>
            <person name="Alikhan N.F."/>
            <person name="Baker D."/>
            <person name="Gharbi K."/>
            <person name="Hall N."/>
            <person name="Watson M."/>
            <person name="Adriaenssens E.M."/>
            <person name="Foster-Nyarko E."/>
            <person name="Jarju S."/>
            <person name="Secka A."/>
            <person name="Antonio M."/>
            <person name="Oren A."/>
            <person name="Chaudhuri R.R."/>
            <person name="La Ragione R."/>
            <person name="Hildebrand F."/>
            <person name="Pallen M.J."/>
        </authorList>
    </citation>
    <scope>NUCLEOTIDE SEQUENCE</scope>
    <source>
        <strain evidence="8">ChiHjej10B9-9673</strain>
    </source>
</reference>
<comment type="similarity">
    <text evidence="5">Belongs to the protein N5-glutamine methyltransferase family. PrmC subfamily.</text>
</comment>
<keyword evidence="2 5" id="KW-0808">Transferase</keyword>